<dbReference type="PANTHER" id="PTHR35457:SF1">
    <property type="entry name" value="HEME A SYNTHASE"/>
    <property type="match status" value="1"/>
</dbReference>
<gene>
    <name evidence="13" type="ORF">METZ01_LOCUS287536</name>
    <name evidence="14" type="ORF">METZ01_LOCUS382799</name>
</gene>
<keyword evidence="4" id="KW-0479">Metal-binding</keyword>
<keyword evidence="8" id="KW-0350">Heme biosynthesis</keyword>
<feature type="non-terminal residue" evidence="14">
    <location>
        <position position="1"/>
    </location>
</feature>
<evidence type="ECO:0000256" key="10">
    <source>
        <dbReference type="ARBA" id="ARBA00023157"/>
    </source>
</evidence>
<evidence type="ECO:0000256" key="12">
    <source>
        <dbReference type="SAM" id="Phobius"/>
    </source>
</evidence>
<keyword evidence="2" id="KW-1003">Cell membrane</keyword>
<keyword evidence="6" id="KW-0560">Oxidoreductase</keyword>
<dbReference type="GO" id="GO:0046872">
    <property type="term" value="F:metal ion binding"/>
    <property type="evidence" value="ECO:0007669"/>
    <property type="project" value="UniProtKB-KW"/>
</dbReference>
<evidence type="ECO:0000256" key="11">
    <source>
        <dbReference type="ARBA" id="ARBA00023444"/>
    </source>
</evidence>
<feature type="transmembrane region" description="Helical" evidence="12">
    <location>
        <begin position="106"/>
        <end position="125"/>
    </location>
</feature>
<feature type="transmembrane region" description="Helical" evidence="12">
    <location>
        <begin position="76"/>
        <end position="94"/>
    </location>
</feature>
<dbReference type="EMBL" id="UINC01141916">
    <property type="protein sequence ID" value="SVD29945.1"/>
    <property type="molecule type" value="Genomic_DNA"/>
</dbReference>
<dbReference type="AlphaFoldDB" id="A0A382U7T9"/>
<accession>A0A382U7T9</accession>
<dbReference type="GO" id="GO:0016020">
    <property type="term" value="C:membrane"/>
    <property type="evidence" value="ECO:0007669"/>
    <property type="project" value="UniProtKB-SubCell"/>
</dbReference>
<dbReference type="GO" id="GO:0006784">
    <property type="term" value="P:heme A biosynthetic process"/>
    <property type="evidence" value="ECO:0007669"/>
    <property type="project" value="InterPro"/>
</dbReference>
<keyword evidence="9 12" id="KW-0472">Membrane</keyword>
<dbReference type="EMBL" id="UINC01086326">
    <property type="protein sequence ID" value="SVC34682.1"/>
    <property type="molecule type" value="Genomic_DNA"/>
</dbReference>
<proteinExistence type="predicted"/>
<evidence type="ECO:0000256" key="8">
    <source>
        <dbReference type="ARBA" id="ARBA00023133"/>
    </source>
</evidence>
<comment type="pathway">
    <text evidence="11">Porphyrin-containing compound metabolism.</text>
</comment>
<evidence type="ECO:0000313" key="13">
    <source>
        <dbReference type="EMBL" id="SVC34682.1"/>
    </source>
</evidence>
<keyword evidence="10" id="KW-1015">Disulfide bond</keyword>
<evidence type="ECO:0000256" key="1">
    <source>
        <dbReference type="ARBA" id="ARBA00004141"/>
    </source>
</evidence>
<evidence type="ECO:0000256" key="6">
    <source>
        <dbReference type="ARBA" id="ARBA00023002"/>
    </source>
</evidence>
<feature type="transmembrane region" description="Helical" evidence="12">
    <location>
        <begin position="131"/>
        <end position="151"/>
    </location>
</feature>
<evidence type="ECO:0000256" key="2">
    <source>
        <dbReference type="ARBA" id="ARBA00022475"/>
    </source>
</evidence>
<reference evidence="14" key="1">
    <citation type="submission" date="2018-05" db="EMBL/GenBank/DDBJ databases">
        <authorList>
            <person name="Lanie J.A."/>
            <person name="Ng W.-L."/>
            <person name="Kazmierczak K.M."/>
            <person name="Andrzejewski T.M."/>
            <person name="Davidsen T.M."/>
            <person name="Wayne K.J."/>
            <person name="Tettelin H."/>
            <person name="Glass J.I."/>
            <person name="Rusch D."/>
            <person name="Podicherti R."/>
            <person name="Tsui H.-C.T."/>
            <person name="Winkler M.E."/>
        </authorList>
    </citation>
    <scope>NUCLEOTIDE SEQUENCE</scope>
</reference>
<evidence type="ECO:0000256" key="5">
    <source>
        <dbReference type="ARBA" id="ARBA00022989"/>
    </source>
</evidence>
<sequence>KLILATSIVLLLVQIFLGGWTSTNYAALSCGEYFPTCLGELWPENMDFKNAFFWGPLGIDYEFGVLESQTRSAIQMLHRIGALVVTVALSFLIVNFKNYPRLKNNLLLILALLVTQVVLGIMNVVLSLPMLVAVLHNAVALGLLLSLMGLLHKIVNNPKA</sequence>
<keyword evidence="3 12" id="KW-0812">Transmembrane</keyword>
<evidence type="ECO:0008006" key="15">
    <source>
        <dbReference type="Google" id="ProtNLM"/>
    </source>
</evidence>
<keyword evidence="7" id="KW-0408">Iron</keyword>
<evidence type="ECO:0000256" key="9">
    <source>
        <dbReference type="ARBA" id="ARBA00023136"/>
    </source>
</evidence>
<organism evidence="14">
    <name type="scientific">marine metagenome</name>
    <dbReference type="NCBI Taxonomy" id="408172"/>
    <lineage>
        <taxon>unclassified sequences</taxon>
        <taxon>metagenomes</taxon>
        <taxon>ecological metagenomes</taxon>
    </lineage>
</organism>
<dbReference type="Pfam" id="PF02628">
    <property type="entry name" value="COX15-CtaA"/>
    <property type="match status" value="1"/>
</dbReference>
<dbReference type="PANTHER" id="PTHR35457">
    <property type="entry name" value="HEME A SYNTHASE"/>
    <property type="match status" value="1"/>
</dbReference>
<dbReference type="InterPro" id="IPR050450">
    <property type="entry name" value="COX15/CtaA_HemeA_synthase"/>
</dbReference>
<evidence type="ECO:0000313" key="14">
    <source>
        <dbReference type="EMBL" id="SVD29945.1"/>
    </source>
</evidence>
<keyword evidence="5 12" id="KW-1133">Transmembrane helix</keyword>
<dbReference type="GO" id="GO:0016491">
    <property type="term" value="F:oxidoreductase activity"/>
    <property type="evidence" value="ECO:0007669"/>
    <property type="project" value="UniProtKB-KW"/>
</dbReference>
<evidence type="ECO:0000256" key="3">
    <source>
        <dbReference type="ARBA" id="ARBA00022692"/>
    </source>
</evidence>
<protein>
    <recommendedName>
        <fullName evidence="15">Cytochrome oxidase assembly protein</fullName>
    </recommendedName>
</protein>
<evidence type="ECO:0000256" key="4">
    <source>
        <dbReference type="ARBA" id="ARBA00022723"/>
    </source>
</evidence>
<dbReference type="InterPro" id="IPR003780">
    <property type="entry name" value="COX15/CtaA_fam"/>
</dbReference>
<comment type="subcellular location">
    <subcellularLocation>
        <location evidence="1">Membrane</location>
        <topology evidence="1">Multi-pass membrane protein</topology>
    </subcellularLocation>
</comment>
<name>A0A382U7T9_9ZZZZ</name>
<evidence type="ECO:0000256" key="7">
    <source>
        <dbReference type="ARBA" id="ARBA00023004"/>
    </source>
</evidence>